<evidence type="ECO:0000313" key="2">
    <source>
        <dbReference type="Proteomes" id="UP000008895"/>
    </source>
</evidence>
<dbReference type="AlphaFoldDB" id="F9YUX6"/>
<gene>
    <name evidence="1" type="ordered locus">Ccan_09830</name>
</gene>
<dbReference type="HOGENOM" id="CLU_1060452_0_0_10"/>
<keyword evidence="2" id="KW-1185">Reference proteome</keyword>
<protein>
    <submittedName>
        <fullName evidence="1">Uncharacterized protein</fullName>
    </submittedName>
</protein>
<organism evidence="1 2">
    <name type="scientific">Capnocytophaga canimorsus (strain 5)</name>
    <dbReference type="NCBI Taxonomy" id="860228"/>
    <lineage>
        <taxon>Bacteria</taxon>
        <taxon>Pseudomonadati</taxon>
        <taxon>Bacteroidota</taxon>
        <taxon>Flavobacteriia</taxon>
        <taxon>Flavobacteriales</taxon>
        <taxon>Flavobacteriaceae</taxon>
        <taxon>Capnocytophaga</taxon>
    </lineage>
</organism>
<proteinExistence type="predicted"/>
<name>F9YUX6_CAPCC</name>
<dbReference type="OrthoDB" id="1431979at2"/>
<dbReference type="KEGG" id="ccm:Ccan_09830"/>
<evidence type="ECO:0000313" key="1">
    <source>
        <dbReference type="EMBL" id="AEK23101.1"/>
    </source>
</evidence>
<reference evidence="1 2" key="1">
    <citation type="journal article" date="2011" name="J. Bacteriol.">
        <title>Complete genome sequence of the dog commensal and human pathogen Capnocytophaga canimorsus strain 5.</title>
        <authorList>
            <person name="Manfredi P."/>
            <person name="Pagni M."/>
            <person name="Cornelis G.R."/>
        </authorList>
    </citation>
    <scope>NUCLEOTIDE SEQUENCE [LARGE SCALE GENOMIC DNA]</scope>
    <source>
        <strain evidence="2">5</strain>
    </source>
</reference>
<sequence>MITKERFSNIYTEIETAIKETFKSLSENCPNEFALFLANAEYVEKYEKTKVFPYVIDYIVDEYREETREQFLIDFLNRYYSFKEEDNRIENDNYRRNIELMIYTHIWEATNFLKYLHRLSYLVKDGQYQWKVEIPDMQKYKFIQKIKSNLSNNNLSNIIERSYHSSLRNAFAHSQYIFHTMNGEEKIKLLNYGDEKWELEDISFNDWTERFVNSFLLNYLLYKIIRDCRKNINPSTQFSVNINTIMLKFRYNEQNDSFSFER</sequence>
<accession>F9YUX6</accession>
<dbReference type="EMBL" id="CP002113">
    <property type="protein sequence ID" value="AEK23101.1"/>
    <property type="molecule type" value="Genomic_DNA"/>
</dbReference>
<dbReference type="Proteomes" id="UP000008895">
    <property type="component" value="Chromosome"/>
</dbReference>
<dbReference type="STRING" id="860228.Ccan_09830"/>
<dbReference type="RefSeq" id="WP_013997091.1">
    <property type="nucleotide sequence ID" value="NC_015846.1"/>
</dbReference>